<dbReference type="GO" id="GO:0000387">
    <property type="term" value="P:spliceosomal snRNP assembly"/>
    <property type="evidence" value="ECO:0007669"/>
    <property type="project" value="InterPro"/>
</dbReference>
<dbReference type="GO" id="GO:0003723">
    <property type="term" value="F:RNA binding"/>
    <property type="evidence" value="ECO:0007669"/>
    <property type="project" value="InterPro"/>
</dbReference>
<dbReference type="SMART" id="SM00651">
    <property type="entry name" value="Sm"/>
    <property type="match status" value="1"/>
</dbReference>
<evidence type="ECO:0000256" key="4">
    <source>
        <dbReference type="ARBA" id="ARBA00005194"/>
    </source>
</evidence>
<dbReference type="OrthoDB" id="541883at2759"/>
<sequence length="463" mass="50890">MFSSVTMLQRALVGKTMHGLSSLLSLSRVNRFSDSVSAKGDDSPSNTDESQNKFSTSDIETPTGEENVARLLKEAASYADVKDTSWATSPYPADAPTSVEEEKVKPKIEPLDTCVVLFPGQGTIKVGTVQKYLRFPQAKELFEIANEILDFDILKLCLKGPQKKLNETRYNQPATVVTSLAALEQLREERPRVFETCVATAGYSIGELTALIFSGVLTFEDGIRLVSVRGNAMQYASEKSPQGMLSVYCTPEAKLSEACKDAEKWALDNGVEEPICQVAIYLYTQSKILAGNTIALEYIEKNAEKYKLRKLTRLPVSGAFHTKLMKPALKSFGKMLSTVELDTPRFLMKLSHETVTIELKNGTQVTGTITGVDVAMNTHLKTVKMTIKNRDPIQLETLSLRGNNIRYYILPDSLPLETLLIDDTPKAKAKKKEAARGAARGRGRGARGGRGGRGGRGRGRGRR</sequence>
<evidence type="ECO:0000259" key="25">
    <source>
        <dbReference type="PROSITE" id="PS52002"/>
    </source>
</evidence>
<evidence type="ECO:0000256" key="22">
    <source>
        <dbReference type="ARBA" id="ARBA00073888"/>
    </source>
</evidence>
<keyword evidence="12" id="KW-0276">Fatty acid metabolism</keyword>
<dbReference type="AlphaFoldDB" id="E2B221"/>
<evidence type="ECO:0000313" key="27">
    <source>
        <dbReference type="Proteomes" id="UP000000311"/>
    </source>
</evidence>
<keyword evidence="17" id="KW-0508">mRNA splicing</keyword>
<feature type="compositionally biased region" description="Polar residues" evidence="24">
    <location>
        <begin position="43"/>
        <end position="60"/>
    </location>
</feature>
<dbReference type="InterPro" id="IPR010920">
    <property type="entry name" value="LSM_dom_sf"/>
</dbReference>
<dbReference type="InterPro" id="IPR001163">
    <property type="entry name" value="Sm_dom_euk/arc"/>
</dbReference>
<dbReference type="GO" id="GO:0005739">
    <property type="term" value="C:mitochondrion"/>
    <property type="evidence" value="ECO:0007669"/>
    <property type="project" value="UniProtKB-SubCell"/>
</dbReference>
<dbReference type="Gene3D" id="2.30.30.100">
    <property type="match status" value="1"/>
</dbReference>
<evidence type="ECO:0000256" key="21">
    <source>
        <dbReference type="ARBA" id="ARBA00061523"/>
    </source>
</evidence>
<evidence type="ECO:0000256" key="12">
    <source>
        <dbReference type="ARBA" id="ARBA00022832"/>
    </source>
</evidence>
<keyword evidence="16" id="KW-0275">Fatty acid biosynthesis</keyword>
<reference evidence="26 27" key="1">
    <citation type="journal article" date="2010" name="Science">
        <title>Genomic comparison of the ants Camponotus floridanus and Harpegnathos saltator.</title>
        <authorList>
            <person name="Bonasio R."/>
            <person name="Zhang G."/>
            <person name="Ye C."/>
            <person name="Mutti N.S."/>
            <person name="Fang X."/>
            <person name="Qin N."/>
            <person name="Donahue G."/>
            <person name="Yang P."/>
            <person name="Li Q."/>
            <person name="Li C."/>
            <person name="Zhang P."/>
            <person name="Huang Z."/>
            <person name="Berger S.L."/>
            <person name="Reinberg D."/>
            <person name="Wang J."/>
            <person name="Liebig J."/>
        </authorList>
    </citation>
    <scope>NUCLEOTIDE SEQUENCE [LARGE SCALE GENOMIC DNA]</scope>
    <source>
        <strain evidence="27">C129</strain>
    </source>
</reference>
<gene>
    <name evidence="26" type="ORF">EAG_04356</name>
</gene>
<dbReference type="SUPFAM" id="SSF50182">
    <property type="entry name" value="Sm-like ribonucleoproteins"/>
    <property type="match status" value="1"/>
</dbReference>
<evidence type="ECO:0000256" key="18">
    <source>
        <dbReference type="ARBA" id="ARBA00023242"/>
    </source>
</evidence>
<dbReference type="FunCoup" id="E2B221">
    <property type="interactions" value="1332"/>
</dbReference>
<comment type="pathway">
    <text evidence="4">Lipid metabolism; fatty acid biosynthesis.</text>
</comment>
<dbReference type="Proteomes" id="UP000000311">
    <property type="component" value="Unassembled WGS sequence"/>
</dbReference>
<evidence type="ECO:0000256" key="17">
    <source>
        <dbReference type="ARBA" id="ARBA00023187"/>
    </source>
</evidence>
<keyword evidence="10" id="KW-0808">Transferase</keyword>
<keyword evidence="14" id="KW-0443">Lipid metabolism</keyword>
<feature type="compositionally biased region" description="Basic residues" evidence="24">
    <location>
        <begin position="427"/>
        <end position="447"/>
    </location>
</feature>
<evidence type="ECO:0000256" key="11">
    <source>
        <dbReference type="ARBA" id="ARBA00022728"/>
    </source>
</evidence>
<keyword evidence="11" id="KW-0747">Spliceosome</keyword>
<dbReference type="SUPFAM" id="SSF52151">
    <property type="entry name" value="FabD/lysophospholipase-like"/>
    <property type="match status" value="1"/>
</dbReference>
<evidence type="ECO:0000256" key="14">
    <source>
        <dbReference type="ARBA" id="ARBA00023098"/>
    </source>
</evidence>
<comment type="similarity">
    <text evidence="21">Belongs to the type II malonyltransferase family.</text>
</comment>
<dbReference type="EC" id="2.3.1.39" evidence="6"/>
<dbReference type="PANTHER" id="PTHR47170">
    <property type="entry name" value="MALONYL-COA ACP TRANSACYLASE, ACP-BINDING"/>
    <property type="match status" value="1"/>
</dbReference>
<dbReference type="InterPro" id="IPR034102">
    <property type="entry name" value="Sm_D1"/>
</dbReference>
<dbReference type="GO" id="GO:0006633">
    <property type="term" value="P:fatty acid biosynthetic process"/>
    <property type="evidence" value="ECO:0007669"/>
    <property type="project" value="UniProtKB-KW"/>
</dbReference>
<dbReference type="PANTHER" id="PTHR47170:SF2">
    <property type="entry name" value="MALONYL-COA:ACP TRANSACYLASE (MAT) DOMAIN-CONTAINING PROTEIN"/>
    <property type="match status" value="1"/>
</dbReference>
<evidence type="ECO:0000256" key="9">
    <source>
        <dbReference type="ARBA" id="ARBA00022664"/>
    </source>
</evidence>
<evidence type="ECO:0000256" key="24">
    <source>
        <dbReference type="SAM" id="MobiDB-lite"/>
    </source>
</evidence>
<dbReference type="FunFam" id="3.30.70.250:FF:000005">
    <property type="entry name" value="Malonyl-CoA-acyl carrier protein transacylase, mitochondrial"/>
    <property type="match status" value="1"/>
</dbReference>
<dbReference type="GO" id="GO:0005681">
    <property type="term" value="C:spliceosomal complex"/>
    <property type="evidence" value="ECO:0007669"/>
    <property type="project" value="UniProtKB-KW"/>
</dbReference>
<dbReference type="InterPro" id="IPR016035">
    <property type="entry name" value="Acyl_Trfase/lysoPLipase"/>
</dbReference>
<name>E2B221_CAMFO</name>
<feature type="domain" description="Sm" evidence="25">
    <location>
        <begin position="342"/>
        <end position="414"/>
    </location>
</feature>
<keyword evidence="18" id="KW-0539">Nucleus</keyword>
<accession>E2B221</accession>
<evidence type="ECO:0000256" key="20">
    <source>
        <dbReference type="ARBA" id="ARBA00033121"/>
    </source>
</evidence>
<evidence type="ECO:0000256" key="7">
    <source>
        <dbReference type="ARBA" id="ARBA00022490"/>
    </source>
</evidence>
<dbReference type="Gene3D" id="3.40.366.10">
    <property type="entry name" value="Malonyl-Coenzyme A Acyl Carrier Protein, domain 2"/>
    <property type="match status" value="1"/>
</dbReference>
<evidence type="ECO:0000256" key="3">
    <source>
        <dbReference type="ARBA" id="ARBA00004496"/>
    </source>
</evidence>
<evidence type="ECO:0000256" key="8">
    <source>
        <dbReference type="ARBA" id="ARBA00022516"/>
    </source>
</evidence>
<keyword evidence="13" id="KW-0809">Transit peptide</keyword>
<dbReference type="CDD" id="cd01724">
    <property type="entry name" value="Sm_D1"/>
    <property type="match status" value="1"/>
</dbReference>
<dbReference type="GO" id="GO:0004314">
    <property type="term" value="F:[acyl-carrier-protein] S-malonyltransferase activity"/>
    <property type="evidence" value="ECO:0007669"/>
    <property type="project" value="UniProtKB-EC"/>
</dbReference>
<feature type="region of interest" description="Disordered" evidence="24">
    <location>
        <begin position="35"/>
        <end position="61"/>
    </location>
</feature>
<feature type="compositionally biased region" description="Basic residues" evidence="24">
    <location>
        <begin position="453"/>
        <end position="463"/>
    </location>
</feature>
<dbReference type="PROSITE" id="PS52002">
    <property type="entry name" value="SM"/>
    <property type="match status" value="1"/>
</dbReference>
<keyword evidence="8" id="KW-0444">Lipid biosynthesis</keyword>
<evidence type="ECO:0000313" key="26">
    <source>
        <dbReference type="EMBL" id="EFN60277.1"/>
    </source>
</evidence>
<dbReference type="EMBL" id="GL445031">
    <property type="protein sequence ID" value="EFN60277.1"/>
    <property type="molecule type" value="Genomic_DNA"/>
</dbReference>
<keyword evidence="15" id="KW-0496">Mitochondrion</keyword>
<evidence type="ECO:0000256" key="2">
    <source>
        <dbReference type="ARBA" id="ARBA00004173"/>
    </source>
</evidence>
<keyword evidence="7" id="KW-0963">Cytoplasm</keyword>
<evidence type="ECO:0000256" key="19">
    <source>
        <dbReference type="ARBA" id="ARBA00023274"/>
    </source>
</evidence>
<keyword evidence="27" id="KW-1185">Reference proteome</keyword>
<evidence type="ECO:0000256" key="15">
    <source>
        <dbReference type="ARBA" id="ARBA00023128"/>
    </source>
</evidence>
<keyword evidence="9" id="KW-0507">mRNA processing</keyword>
<evidence type="ECO:0000256" key="13">
    <source>
        <dbReference type="ARBA" id="ARBA00022946"/>
    </source>
</evidence>
<evidence type="ECO:0000256" key="10">
    <source>
        <dbReference type="ARBA" id="ARBA00022679"/>
    </source>
</evidence>
<feature type="region of interest" description="Disordered" evidence="24">
    <location>
        <begin position="426"/>
        <end position="463"/>
    </location>
</feature>
<evidence type="ECO:0000256" key="16">
    <source>
        <dbReference type="ARBA" id="ARBA00023160"/>
    </source>
</evidence>
<dbReference type="InterPro" id="IPR052760">
    <property type="entry name" value="Mitochondrial_malonyltrans"/>
</dbReference>
<dbReference type="InParanoid" id="E2B221"/>
<comment type="subcellular location">
    <subcellularLocation>
        <location evidence="3">Cytoplasm</location>
    </subcellularLocation>
    <subcellularLocation>
        <location evidence="2">Mitochondrion</location>
    </subcellularLocation>
    <subcellularLocation>
        <location evidence="1">Nucleus</location>
    </subcellularLocation>
</comment>
<dbReference type="FunFam" id="2.30.30.100:FF:000016">
    <property type="entry name" value="Small nuclear ribonucleoprotein Sm D1"/>
    <property type="match status" value="1"/>
</dbReference>
<dbReference type="SMART" id="SM00827">
    <property type="entry name" value="PKS_AT"/>
    <property type="match status" value="1"/>
</dbReference>
<evidence type="ECO:0000256" key="5">
    <source>
        <dbReference type="ARBA" id="ARBA00008146"/>
    </source>
</evidence>
<comment type="similarity">
    <text evidence="5">Belongs to the snRNP core protein family.</text>
</comment>
<dbReference type="InterPro" id="IPR047575">
    <property type="entry name" value="Sm"/>
</dbReference>
<evidence type="ECO:0000256" key="1">
    <source>
        <dbReference type="ARBA" id="ARBA00004123"/>
    </source>
</evidence>
<dbReference type="InterPro" id="IPR001227">
    <property type="entry name" value="Ac_transferase_dom_sf"/>
</dbReference>
<dbReference type="InterPro" id="IPR014043">
    <property type="entry name" value="Acyl_transferase_dom"/>
</dbReference>
<dbReference type="Gene3D" id="3.30.70.250">
    <property type="entry name" value="Malonyl-CoA ACP transacylase, ACP-binding"/>
    <property type="match status" value="1"/>
</dbReference>
<protein>
    <recommendedName>
        <fullName evidence="22">Probable small nuclear ribonucleoprotein Sm D1</fullName>
        <ecNumber evidence="6">2.3.1.39</ecNumber>
    </recommendedName>
    <alternativeName>
        <fullName evidence="23">[Acyl-carrier-protein] malonyltransferase</fullName>
    </alternativeName>
    <alternativeName>
        <fullName evidence="20">snRNP core protein D1</fullName>
    </alternativeName>
</protein>
<dbReference type="Pfam" id="PF01423">
    <property type="entry name" value="LSM"/>
    <property type="match status" value="1"/>
</dbReference>
<organism evidence="27">
    <name type="scientific">Camponotus floridanus</name>
    <name type="common">Florida carpenter ant</name>
    <dbReference type="NCBI Taxonomy" id="104421"/>
    <lineage>
        <taxon>Eukaryota</taxon>
        <taxon>Metazoa</taxon>
        <taxon>Ecdysozoa</taxon>
        <taxon>Arthropoda</taxon>
        <taxon>Hexapoda</taxon>
        <taxon>Insecta</taxon>
        <taxon>Pterygota</taxon>
        <taxon>Neoptera</taxon>
        <taxon>Endopterygota</taxon>
        <taxon>Hymenoptera</taxon>
        <taxon>Apocrita</taxon>
        <taxon>Aculeata</taxon>
        <taxon>Formicoidea</taxon>
        <taxon>Formicidae</taxon>
        <taxon>Formicinae</taxon>
        <taxon>Camponotus</taxon>
    </lineage>
</organism>
<evidence type="ECO:0000256" key="6">
    <source>
        <dbReference type="ARBA" id="ARBA00013258"/>
    </source>
</evidence>
<proteinExistence type="inferred from homology"/>
<evidence type="ECO:0000256" key="23">
    <source>
        <dbReference type="ARBA" id="ARBA00077751"/>
    </source>
</evidence>
<dbReference type="STRING" id="104421.E2B221"/>
<keyword evidence="19" id="KW-0687">Ribonucleoprotein</keyword>